<reference evidence="6" key="2">
    <citation type="journal article" date="2008" name="Curr. Biol.">
        <title>Chromatophore genome sequence of Paulinella sheds light on acquisition of photosynthesis by eukaryotes.</title>
        <authorList>
            <person name="Nowack E.C.M."/>
            <person name="Melkonian M."/>
            <person name="Gloeckner G."/>
        </authorList>
    </citation>
    <scope>NUCLEOTIDE SEQUENCE [LARGE SCALE GENOMIC DNA]</scope>
</reference>
<dbReference type="InterPro" id="IPR022493">
    <property type="entry name" value="CHP03716_TM_YkoY"/>
</dbReference>
<geneLocation type="organellar chromatophore" evidence="6"/>
<proteinExistence type="predicted"/>
<evidence type="ECO:0000256" key="3">
    <source>
        <dbReference type="ARBA" id="ARBA00022989"/>
    </source>
</evidence>
<feature type="transmembrane region" description="Helical" evidence="5">
    <location>
        <begin position="126"/>
        <end position="152"/>
    </location>
</feature>
<feature type="transmembrane region" description="Helical" evidence="5">
    <location>
        <begin position="60"/>
        <end position="79"/>
    </location>
</feature>
<dbReference type="NCBIfam" id="TIGR03716">
    <property type="entry name" value="R_switched_YkoY"/>
    <property type="match status" value="1"/>
</dbReference>
<organism evidence="6">
    <name type="scientific">Paulinella chromatophora</name>
    <dbReference type="NCBI Taxonomy" id="39717"/>
    <lineage>
        <taxon>Eukaryota</taxon>
        <taxon>Sar</taxon>
        <taxon>Rhizaria</taxon>
        <taxon>Cercozoa</taxon>
        <taxon>Imbricatea</taxon>
        <taxon>Silicofilosea</taxon>
        <taxon>Euglyphida</taxon>
        <taxon>Paulinellidae</taxon>
        <taxon>Paulinella</taxon>
    </lineage>
</organism>
<dbReference type="GeneID" id="6481201"/>
<evidence type="ECO:0000313" key="6">
    <source>
        <dbReference type="EMBL" id="ACB43251.1"/>
    </source>
</evidence>
<evidence type="ECO:0000256" key="2">
    <source>
        <dbReference type="ARBA" id="ARBA00022692"/>
    </source>
</evidence>
<accession>B1X5N2</accession>
<evidence type="ECO:0000256" key="5">
    <source>
        <dbReference type="SAM" id="Phobius"/>
    </source>
</evidence>
<feature type="transmembrane region" description="Helical" evidence="5">
    <location>
        <begin position="214"/>
        <end position="231"/>
    </location>
</feature>
<dbReference type="RefSeq" id="YP_002049461.1">
    <property type="nucleotide sequence ID" value="NC_011087.1"/>
</dbReference>
<sequence>MKAASFQFLAYLPYINDQWKELIWLLPLLVVLELVLSADNAIALAAIARELKDPIQQRHALNLGLSLAIVLRFCLIIAARWVLHFWPLQMGAALYLLWLCARHFLDHNSELIKQSSNVNQAPTAPLLWGTVVTLGLTDLAFSLDSVAAAIAISDRLAVVMAGGTIGVLGLRFTAGFFIRYLNIYSNLETAGYLAVALVGLRLLLRLSLPTVQMPEPILVIVVLLLFVWGFSQKFNPPTHEKQNKLNSING</sequence>
<reference evidence="6" key="1">
    <citation type="submission" date="2007-08" db="EMBL/GenBank/DDBJ databases">
        <authorList>
            <person name="Gloeckner G."/>
            <person name="Nowack E."/>
            <person name="Melkonian M."/>
        </authorList>
    </citation>
    <scope>NUCLEOTIDE SEQUENCE</scope>
</reference>
<feature type="transmembrane region" description="Helical" evidence="5">
    <location>
        <begin position="22"/>
        <end position="48"/>
    </location>
</feature>
<name>B1X5N2_PAUCH</name>
<dbReference type="EMBL" id="CP000815">
    <property type="protein sequence ID" value="ACB43251.1"/>
    <property type="molecule type" value="Genomic_DNA"/>
</dbReference>
<keyword evidence="6" id="KW-0934">Plastid</keyword>
<dbReference type="Pfam" id="PF03741">
    <property type="entry name" value="TerC"/>
    <property type="match status" value="1"/>
</dbReference>
<evidence type="ECO:0000256" key="4">
    <source>
        <dbReference type="ARBA" id="ARBA00023136"/>
    </source>
</evidence>
<evidence type="ECO:0000256" key="1">
    <source>
        <dbReference type="ARBA" id="ARBA00004141"/>
    </source>
</evidence>
<keyword evidence="3 5" id="KW-1133">Transmembrane helix</keyword>
<dbReference type="GO" id="GO:0016020">
    <property type="term" value="C:membrane"/>
    <property type="evidence" value="ECO:0007669"/>
    <property type="project" value="UniProtKB-SubCell"/>
</dbReference>
<evidence type="ECO:0008006" key="7">
    <source>
        <dbReference type="Google" id="ProtNLM"/>
    </source>
</evidence>
<feature type="transmembrane region" description="Helical" evidence="5">
    <location>
        <begin position="158"/>
        <end position="178"/>
    </location>
</feature>
<dbReference type="InterPro" id="IPR005496">
    <property type="entry name" value="Integral_membrane_TerC"/>
</dbReference>
<dbReference type="AlphaFoldDB" id="B1X5N2"/>
<dbReference type="PANTHER" id="PTHR30238:SF4">
    <property type="entry name" value="SLL1022 PROTEIN"/>
    <property type="match status" value="1"/>
</dbReference>
<gene>
    <name evidence="6" type="ordered locus">PCC_0841</name>
</gene>
<protein>
    <recommendedName>
        <fullName evidence="7">DUF475 domain-containing protein</fullName>
    </recommendedName>
</protein>
<keyword evidence="2 5" id="KW-0812">Transmembrane</keyword>
<dbReference type="PANTHER" id="PTHR30238">
    <property type="entry name" value="MEMBRANE BOUND PREDICTED REDOX MODULATOR"/>
    <property type="match status" value="1"/>
</dbReference>
<keyword evidence="4 5" id="KW-0472">Membrane</keyword>
<comment type="subcellular location">
    <subcellularLocation>
        <location evidence="1">Membrane</location>
        <topology evidence="1">Multi-pass membrane protein</topology>
    </subcellularLocation>
</comment>